<dbReference type="GO" id="GO:0006508">
    <property type="term" value="P:proteolysis"/>
    <property type="evidence" value="ECO:0007669"/>
    <property type="project" value="UniProtKB-KW"/>
</dbReference>
<evidence type="ECO:0000256" key="2">
    <source>
        <dbReference type="ARBA" id="ARBA00022670"/>
    </source>
</evidence>
<reference evidence="7 8" key="1">
    <citation type="submission" date="2020-10" db="EMBL/GenBank/DDBJ databases">
        <title>The genome sequence of Chitinilyticum litopenaei 4Y14.</title>
        <authorList>
            <person name="Liu Y."/>
        </authorList>
    </citation>
    <scope>NUCLEOTIDE SEQUENCE [LARGE SCALE GENOMIC DNA]</scope>
    <source>
        <strain evidence="7 8">4Y14</strain>
    </source>
</reference>
<name>A0A8J7FZH7_9NEIS</name>
<accession>A0A8J7FZH7</accession>
<dbReference type="EMBL" id="JADFUA010000002">
    <property type="protein sequence ID" value="MBE9608558.1"/>
    <property type="molecule type" value="Genomic_DNA"/>
</dbReference>
<dbReference type="Gene3D" id="6.20.330.10">
    <property type="match status" value="1"/>
</dbReference>
<dbReference type="AlphaFoldDB" id="A0A8J7FZH7"/>
<dbReference type="RefSeq" id="WP_194115075.1">
    <property type="nucleotide sequence ID" value="NZ_JADFUA010000002.1"/>
</dbReference>
<dbReference type="Pfam" id="PF01343">
    <property type="entry name" value="Peptidase_S49"/>
    <property type="match status" value="1"/>
</dbReference>
<keyword evidence="2" id="KW-0645">Protease</keyword>
<evidence type="ECO:0000313" key="7">
    <source>
        <dbReference type="EMBL" id="MBE9608558.1"/>
    </source>
</evidence>
<dbReference type="PANTHER" id="PTHR42987:SF8">
    <property type="entry name" value="PROTEINASE"/>
    <property type="match status" value="1"/>
</dbReference>
<gene>
    <name evidence="7" type="ORF">INR99_04280</name>
</gene>
<dbReference type="PANTHER" id="PTHR42987">
    <property type="entry name" value="PEPTIDASE S49"/>
    <property type="match status" value="1"/>
</dbReference>
<keyword evidence="3" id="KW-0378">Hydrolase</keyword>
<dbReference type="InterPro" id="IPR047272">
    <property type="entry name" value="S49_SppA_C"/>
</dbReference>
<feature type="transmembrane region" description="Helical" evidence="5">
    <location>
        <begin position="29"/>
        <end position="50"/>
    </location>
</feature>
<sequence length="313" mass="33952">MSESWERDALQDLLTASLKEQRRARRWGIFFKLLTFAYATGFILMVFGLIHASQSEVISTEPHTALVRLQGVIAPGREGTDSSMLVDGLKAAFDDKNTRAVILQANSPGGSPVQSGIVYDEIQRLRKAHPKVPLYVVVEDVCASGCYYIAAAADKIYADKASIVGSIGVLMDGFGFTGAMDKLGVQRRLLTAGSNKGFLDPFSPLDEGQKAKAQVMLDEIHQQFITAVKQGRGKRLQDGNPDLFSGMVWSGATGKQLGLVDELGSVDSVARDVIKVEKLVDFTPQDSLADRLARQIGVSAATQLSTHLQPQLR</sequence>
<feature type="domain" description="Peptidase S49" evidence="6">
    <location>
        <begin position="131"/>
        <end position="273"/>
    </location>
</feature>
<dbReference type="Gene3D" id="3.90.226.10">
    <property type="entry name" value="2-enoyl-CoA Hydratase, Chain A, domain 1"/>
    <property type="match status" value="1"/>
</dbReference>
<evidence type="ECO:0000259" key="6">
    <source>
        <dbReference type="Pfam" id="PF01343"/>
    </source>
</evidence>
<proteinExistence type="inferred from homology"/>
<keyword evidence="5" id="KW-0812">Transmembrane</keyword>
<organism evidence="7 8">
    <name type="scientific">Chitinilyticum piscinae</name>
    <dbReference type="NCBI Taxonomy" id="2866724"/>
    <lineage>
        <taxon>Bacteria</taxon>
        <taxon>Pseudomonadati</taxon>
        <taxon>Pseudomonadota</taxon>
        <taxon>Betaproteobacteria</taxon>
        <taxon>Neisseriales</taxon>
        <taxon>Chitinibacteraceae</taxon>
        <taxon>Chitinilyticum</taxon>
    </lineage>
</organism>
<evidence type="ECO:0000313" key="8">
    <source>
        <dbReference type="Proteomes" id="UP000604481"/>
    </source>
</evidence>
<dbReference type="Proteomes" id="UP000604481">
    <property type="component" value="Unassembled WGS sequence"/>
</dbReference>
<keyword evidence="5" id="KW-0472">Membrane</keyword>
<comment type="similarity">
    <text evidence="1">Belongs to the peptidase S49 family.</text>
</comment>
<evidence type="ECO:0000256" key="1">
    <source>
        <dbReference type="ARBA" id="ARBA00008683"/>
    </source>
</evidence>
<evidence type="ECO:0000256" key="4">
    <source>
        <dbReference type="ARBA" id="ARBA00022825"/>
    </source>
</evidence>
<evidence type="ECO:0000256" key="5">
    <source>
        <dbReference type="SAM" id="Phobius"/>
    </source>
</evidence>
<dbReference type="InterPro" id="IPR002142">
    <property type="entry name" value="Peptidase_S49"/>
</dbReference>
<keyword evidence="8" id="KW-1185">Reference proteome</keyword>
<dbReference type="InterPro" id="IPR029045">
    <property type="entry name" value="ClpP/crotonase-like_dom_sf"/>
</dbReference>
<keyword evidence="4" id="KW-0720">Serine protease</keyword>
<dbReference type="SUPFAM" id="SSF52096">
    <property type="entry name" value="ClpP/crotonase"/>
    <property type="match status" value="1"/>
</dbReference>
<dbReference type="CDD" id="cd07023">
    <property type="entry name" value="S49_Sppa_N_C"/>
    <property type="match status" value="1"/>
</dbReference>
<protein>
    <submittedName>
        <fullName evidence="7">S49 family peptidase</fullName>
    </submittedName>
</protein>
<evidence type="ECO:0000256" key="3">
    <source>
        <dbReference type="ARBA" id="ARBA00022801"/>
    </source>
</evidence>
<keyword evidence="5" id="KW-1133">Transmembrane helix</keyword>
<comment type="caution">
    <text evidence="7">The sequence shown here is derived from an EMBL/GenBank/DDBJ whole genome shotgun (WGS) entry which is preliminary data.</text>
</comment>
<dbReference type="GO" id="GO:0008236">
    <property type="term" value="F:serine-type peptidase activity"/>
    <property type="evidence" value="ECO:0007669"/>
    <property type="project" value="UniProtKB-KW"/>
</dbReference>